<evidence type="ECO:0000313" key="8">
    <source>
        <dbReference type="Proteomes" id="UP000811899"/>
    </source>
</evidence>
<reference evidence="7 8" key="1">
    <citation type="submission" date="2021-05" db="EMBL/GenBank/DDBJ databases">
        <title>The draft genome of Geobacter pelophilus DSM 12255.</title>
        <authorList>
            <person name="Xu Z."/>
            <person name="Masuda Y."/>
            <person name="Itoh H."/>
            <person name="Senoo K."/>
        </authorList>
    </citation>
    <scope>NUCLEOTIDE SEQUENCE [LARGE SCALE GENOMIC DNA]</scope>
    <source>
        <strain evidence="7 8">DSM 12255</strain>
    </source>
</reference>
<dbReference type="GO" id="GO:0055085">
    <property type="term" value="P:transmembrane transport"/>
    <property type="evidence" value="ECO:0007669"/>
    <property type="project" value="InterPro"/>
</dbReference>
<dbReference type="GO" id="GO:0043190">
    <property type="term" value="C:ATP-binding cassette (ABC) transporter complex"/>
    <property type="evidence" value="ECO:0007669"/>
    <property type="project" value="InterPro"/>
</dbReference>
<feature type="transmembrane region" description="Helical" evidence="6">
    <location>
        <begin position="338"/>
        <end position="357"/>
    </location>
</feature>
<evidence type="ECO:0000256" key="3">
    <source>
        <dbReference type="ARBA" id="ARBA00022692"/>
    </source>
</evidence>
<proteinExistence type="predicted"/>
<evidence type="ECO:0000256" key="6">
    <source>
        <dbReference type="SAM" id="Phobius"/>
    </source>
</evidence>
<name>A0AAW4L3R3_9BACT</name>
<keyword evidence="3 6" id="KW-0812">Transmembrane</keyword>
<evidence type="ECO:0000256" key="4">
    <source>
        <dbReference type="ARBA" id="ARBA00022989"/>
    </source>
</evidence>
<evidence type="ECO:0000256" key="1">
    <source>
        <dbReference type="ARBA" id="ARBA00004651"/>
    </source>
</evidence>
<accession>A0AAW4L3R3</accession>
<feature type="transmembrane region" description="Helical" evidence="6">
    <location>
        <begin position="54"/>
        <end position="79"/>
    </location>
</feature>
<evidence type="ECO:0000256" key="2">
    <source>
        <dbReference type="ARBA" id="ARBA00022475"/>
    </source>
</evidence>
<dbReference type="PANTHER" id="PTHR33529">
    <property type="entry name" value="SLR0882 PROTEIN-RELATED"/>
    <property type="match status" value="1"/>
</dbReference>
<feature type="transmembrane region" description="Helical" evidence="6">
    <location>
        <begin position="12"/>
        <end position="34"/>
    </location>
</feature>
<keyword evidence="8" id="KW-1185">Reference proteome</keyword>
<dbReference type="EMBL" id="JAHCVJ010000001">
    <property type="protein sequence ID" value="MBT0663250.1"/>
    <property type="molecule type" value="Genomic_DNA"/>
</dbReference>
<dbReference type="Pfam" id="PF03739">
    <property type="entry name" value="LptF_LptG"/>
    <property type="match status" value="1"/>
</dbReference>
<comment type="subcellular location">
    <subcellularLocation>
        <location evidence="1">Cell membrane</location>
        <topology evidence="1">Multi-pass membrane protein</topology>
    </subcellularLocation>
</comment>
<dbReference type="PANTHER" id="PTHR33529:SF6">
    <property type="entry name" value="YJGP_YJGQ FAMILY PERMEASE"/>
    <property type="match status" value="1"/>
</dbReference>
<feature type="transmembrane region" description="Helical" evidence="6">
    <location>
        <begin position="307"/>
        <end position="326"/>
    </location>
</feature>
<dbReference type="InterPro" id="IPR030922">
    <property type="entry name" value="LptF"/>
</dbReference>
<dbReference type="NCBIfam" id="TIGR04407">
    <property type="entry name" value="LptF_YjgP"/>
    <property type="match status" value="1"/>
</dbReference>
<comment type="caution">
    <text evidence="7">The sequence shown here is derived from an EMBL/GenBank/DDBJ whole genome shotgun (WGS) entry which is preliminary data.</text>
</comment>
<feature type="transmembrane region" description="Helical" evidence="6">
    <location>
        <begin position="100"/>
        <end position="123"/>
    </location>
</feature>
<dbReference type="AlphaFoldDB" id="A0AAW4L3R3"/>
<sequence length="389" mass="42465">MPSTIDRYIFREITIPFLLGMTAFTGALLMGRFLKIAEMVVAKGVPLSKICLLIAYLLPSFALVTIPMAFLLAILLAFGRLSADSEIIAMKASGVGLSRLMAPVMAFAVITAISTLAIAVYAVPAGNTSFKELLTKAIEGNTDLDIRERVFVDTIPGLVIYVESYNSNSRTMKGVMIQDDRKPENPLTIFAGRGTVSIDTRSRRAHLLLEGGSIHNIHEDSYRLVNFREYELNLKLDQSIRAISRNELDMSLAELNAGINGSAKDPRLRKDMELEYHRRFATPFACFVFALAGVPLGIQNRRSGKGGGFAVSIGLLIVYYIVLSAAKTAGEKDLLNAALAMWLPNVIFLALGGWFFFRSAQEKSVLGPLAPAAIADFFVKIFSGAGKTR</sequence>
<keyword evidence="4 6" id="KW-1133">Transmembrane helix</keyword>
<evidence type="ECO:0000256" key="5">
    <source>
        <dbReference type="ARBA" id="ARBA00023136"/>
    </source>
</evidence>
<dbReference type="InterPro" id="IPR005495">
    <property type="entry name" value="LptG/LptF_permease"/>
</dbReference>
<organism evidence="7 8">
    <name type="scientific">Geoanaerobacter pelophilus</name>
    <dbReference type="NCBI Taxonomy" id="60036"/>
    <lineage>
        <taxon>Bacteria</taxon>
        <taxon>Pseudomonadati</taxon>
        <taxon>Thermodesulfobacteriota</taxon>
        <taxon>Desulfuromonadia</taxon>
        <taxon>Geobacterales</taxon>
        <taxon>Geobacteraceae</taxon>
        <taxon>Geoanaerobacter</taxon>
    </lineage>
</organism>
<evidence type="ECO:0000313" key="7">
    <source>
        <dbReference type="EMBL" id="MBT0663250.1"/>
    </source>
</evidence>
<keyword evidence="2" id="KW-1003">Cell membrane</keyword>
<feature type="transmembrane region" description="Helical" evidence="6">
    <location>
        <begin position="280"/>
        <end position="298"/>
    </location>
</feature>
<gene>
    <name evidence="7" type="primary">lptF</name>
    <name evidence="7" type="ORF">KI809_02960</name>
</gene>
<keyword evidence="5 6" id="KW-0472">Membrane</keyword>
<dbReference type="Proteomes" id="UP000811899">
    <property type="component" value="Unassembled WGS sequence"/>
</dbReference>
<dbReference type="GO" id="GO:0015920">
    <property type="term" value="P:lipopolysaccharide transport"/>
    <property type="evidence" value="ECO:0007669"/>
    <property type="project" value="TreeGrafter"/>
</dbReference>
<protein>
    <submittedName>
        <fullName evidence="7">LPS export ABC transporter permease LptF</fullName>
    </submittedName>
</protein>